<protein>
    <submittedName>
        <fullName evidence="1">Uncharacterized protein</fullName>
    </submittedName>
</protein>
<organism evidence="1">
    <name type="scientific">Anguilla anguilla</name>
    <name type="common">European freshwater eel</name>
    <name type="synonym">Muraena anguilla</name>
    <dbReference type="NCBI Taxonomy" id="7936"/>
    <lineage>
        <taxon>Eukaryota</taxon>
        <taxon>Metazoa</taxon>
        <taxon>Chordata</taxon>
        <taxon>Craniata</taxon>
        <taxon>Vertebrata</taxon>
        <taxon>Euteleostomi</taxon>
        <taxon>Actinopterygii</taxon>
        <taxon>Neopterygii</taxon>
        <taxon>Teleostei</taxon>
        <taxon>Anguilliformes</taxon>
        <taxon>Anguillidae</taxon>
        <taxon>Anguilla</taxon>
    </lineage>
</organism>
<proteinExistence type="predicted"/>
<evidence type="ECO:0000313" key="1">
    <source>
        <dbReference type="EMBL" id="JAH13031.1"/>
    </source>
</evidence>
<reference evidence="1" key="2">
    <citation type="journal article" date="2015" name="Fish Shellfish Immunol.">
        <title>Early steps in the European eel (Anguilla anguilla)-Vibrio vulnificus interaction in the gills: Role of the RtxA13 toxin.</title>
        <authorList>
            <person name="Callol A."/>
            <person name="Pajuelo D."/>
            <person name="Ebbesson L."/>
            <person name="Teles M."/>
            <person name="MacKenzie S."/>
            <person name="Amaro C."/>
        </authorList>
    </citation>
    <scope>NUCLEOTIDE SEQUENCE</scope>
</reference>
<sequence length="23" mass="2732">MELCTLIISLQLIQRIRNAFLKD</sequence>
<dbReference type="EMBL" id="GBXM01095546">
    <property type="protein sequence ID" value="JAH13031.1"/>
    <property type="molecule type" value="Transcribed_RNA"/>
</dbReference>
<reference evidence="1" key="1">
    <citation type="submission" date="2014-11" db="EMBL/GenBank/DDBJ databases">
        <authorList>
            <person name="Amaro Gonzalez C."/>
        </authorList>
    </citation>
    <scope>NUCLEOTIDE SEQUENCE</scope>
</reference>
<name>A0A0E9Q822_ANGAN</name>
<accession>A0A0E9Q822</accession>
<dbReference type="AlphaFoldDB" id="A0A0E9Q822"/>